<dbReference type="InterPro" id="IPR032734">
    <property type="entry name" value="DCAF15_WD40"/>
</dbReference>
<feature type="domain" description="DDB1- and CUL4-associated factor 15 WD40 repeat-containing" evidence="2">
    <location>
        <begin position="68"/>
        <end position="278"/>
    </location>
</feature>
<dbReference type="GeneID" id="105360221"/>
<evidence type="ECO:0000259" key="2">
    <source>
        <dbReference type="Pfam" id="PF14939"/>
    </source>
</evidence>
<dbReference type="CDD" id="cd20917">
    <property type="entry name" value="DCAF15-NTD"/>
    <property type="match status" value="1"/>
</dbReference>
<dbReference type="InterPro" id="IPR038914">
    <property type="entry name" value="DCAF15"/>
</dbReference>
<name>A0AAJ6VNR4_9HYME</name>
<dbReference type="PANTHER" id="PTHR28541:SF1">
    <property type="entry name" value="DDB1- AND CUL4-ASSOCIATED FACTOR 15"/>
    <property type="match status" value="1"/>
</dbReference>
<reference evidence="4" key="1">
    <citation type="submission" date="2025-08" db="UniProtKB">
        <authorList>
            <consortium name="RefSeq"/>
        </authorList>
    </citation>
    <scope>IDENTIFICATION</scope>
</reference>
<dbReference type="AlphaFoldDB" id="A0AAJ6VNR4"/>
<dbReference type="KEGG" id="csol:105360221"/>
<keyword evidence="3" id="KW-1185">Reference proteome</keyword>
<feature type="compositionally biased region" description="Basic and acidic residues" evidence="1">
    <location>
        <begin position="644"/>
        <end position="653"/>
    </location>
</feature>
<dbReference type="Pfam" id="PF14939">
    <property type="entry name" value="DCAF15_WD40"/>
    <property type="match status" value="1"/>
</dbReference>
<dbReference type="GO" id="GO:0080008">
    <property type="term" value="C:Cul4-RING E3 ubiquitin ligase complex"/>
    <property type="evidence" value="ECO:0007669"/>
    <property type="project" value="TreeGrafter"/>
</dbReference>
<dbReference type="PANTHER" id="PTHR28541">
    <property type="entry name" value="DDB1- AND CUL4-ASSOCIATED FACTOR 15"/>
    <property type="match status" value="1"/>
</dbReference>
<protein>
    <submittedName>
        <fullName evidence="4">Uncharacterized protein LOC105360221 isoform X1</fullName>
    </submittedName>
</protein>
<dbReference type="RefSeq" id="XP_011495367.1">
    <property type="nucleotide sequence ID" value="XM_011497065.1"/>
</dbReference>
<feature type="region of interest" description="Disordered" evidence="1">
    <location>
        <begin position="446"/>
        <end position="561"/>
    </location>
</feature>
<sequence length="960" mass="109014">MADASSSDTTSDYFNECFSDISSEKSTEYVVGSQRTSLITRRSERNFLQKLFTREIRGSLTQHNYAPEERLFTTIPSWCHLSLLQVIPKSALQAGHIVMGLTQCGRFLLTYTYNLDVGVPGSFFKYFLHWWAFTPNRVARKVAEVTLFGNYSIYKELSIVIAQWPTERNKLVIHGLCSNFQTQPQQTDKAFVTITTVPSLSNCTDCQSIASSYEEDDLAANWDTCVRCNCLQHGLTVHTTYEVISPYPKFRALVCLNYSNHIVVNTGNFLHVLRVDLDNVNINHQKINDKQDASLVDIEQLDVIGVVESEESKAEHYENLDDKGLTPESISVVSPKCDSTITEYDFNDEPQCRVYDRIENEHLINTSSSNQSDYVCDNNKFSISLSEKVCMCSDNMQYQCGNSSSSNSHSEQQAISVRDKILQDFCEDMSQELSIGSDLITLVKHPPCSPRSTPQRLPPDLKPGTWSSPILIPPSDILKTRNSESSHRNSPQPSASQGNSCINITSINSPLQTLSIGTTTSSSPRLMSPPITRSFRHSNSRKRSNIVSPTSNLSSQPRTRASHKLNLEAEKAYEFTDDAQETCEKLSSFRKRRLADKKYEFCDETEDAENIVPFKHVRDQSKHRGCSLYQISQVASPLPNGRRHQIDSEHSESEDFNSSQDSHILSDISIFDMTEKNVLRPLNQNQLPNLCRERANKPYLSNVSPLVPKATLQYPIIKCTSHFKRSYIDLDDERTSVITDVEDEETGGYVSYQCVLPMQVHGADYVQMGMISNAKAEKLNVPCVSIHQMSFDIETFSHHIADWQCKLFKKKYWHCSDYDIEIIDICALTGDIILLLIMKIQTSEQSSQGQSTDDRKQYVAGCKFTWNVDSNQYRLTDILKLKEVKPDSVRTDKSHIGSPSVPWNPTKLIAPQMRQKIQQPYARRIRYLSNELTLADESITRLKDFDNLIEFYITPMPNCS</sequence>
<dbReference type="CDD" id="cd20913">
    <property type="entry name" value="DCAF15-CTD"/>
    <property type="match status" value="1"/>
</dbReference>
<dbReference type="Proteomes" id="UP000695007">
    <property type="component" value="Unplaced"/>
</dbReference>
<feature type="region of interest" description="Disordered" evidence="1">
    <location>
        <begin position="637"/>
        <end position="660"/>
    </location>
</feature>
<dbReference type="GO" id="GO:0016567">
    <property type="term" value="P:protein ubiquitination"/>
    <property type="evidence" value="ECO:0007669"/>
    <property type="project" value="InterPro"/>
</dbReference>
<evidence type="ECO:0000313" key="4">
    <source>
        <dbReference type="RefSeq" id="XP_011495367.1"/>
    </source>
</evidence>
<proteinExistence type="predicted"/>
<gene>
    <name evidence="4" type="primary">LOC105360221</name>
</gene>
<feature type="compositionally biased region" description="Polar residues" evidence="1">
    <location>
        <begin position="545"/>
        <end position="559"/>
    </location>
</feature>
<organism evidence="3 4">
    <name type="scientific">Ceratosolen solmsi marchali</name>
    <dbReference type="NCBI Taxonomy" id="326594"/>
    <lineage>
        <taxon>Eukaryota</taxon>
        <taxon>Metazoa</taxon>
        <taxon>Ecdysozoa</taxon>
        <taxon>Arthropoda</taxon>
        <taxon>Hexapoda</taxon>
        <taxon>Insecta</taxon>
        <taxon>Pterygota</taxon>
        <taxon>Neoptera</taxon>
        <taxon>Endopterygota</taxon>
        <taxon>Hymenoptera</taxon>
        <taxon>Apocrita</taxon>
        <taxon>Proctotrupomorpha</taxon>
        <taxon>Chalcidoidea</taxon>
        <taxon>Agaonidae</taxon>
        <taxon>Agaoninae</taxon>
        <taxon>Ceratosolen</taxon>
    </lineage>
</organism>
<accession>A0AAJ6VNR4</accession>
<feature type="compositionally biased region" description="Basic residues" evidence="1">
    <location>
        <begin position="534"/>
        <end position="544"/>
    </location>
</feature>
<dbReference type="InterPro" id="IPR047319">
    <property type="entry name" value="DCAF15_C"/>
</dbReference>
<evidence type="ECO:0000313" key="3">
    <source>
        <dbReference type="Proteomes" id="UP000695007"/>
    </source>
</evidence>
<feature type="compositionally biased region" description="Basic and acidic residues" evidence="1">
    <location>
        <begin position="478"/>
        <end position="487"/>
    </location>
</feature>
<evidence type="ECO:0000256" key="1">
    <source>
        <dbReference type="SAM" id="MobiDB-lite"/>
    </source>
</evidence>
<feature type="compositionally biased region" description="Polar residues" evidence="1">
    <location>
        <begin position="488"/>
        <end position="525"/>
    </location>
</feature>